<comment type="caution">
    <text evidence="2">The sequence shown here is derived from an EMBL/GenBank/DDBJ whole genome shotgun (WGS) entry which is preliminary data.</text>
</comment>
<dbReference type="AlphaFoldDB" id="A0A8S4B1T9"/>
<evidence type="ECO:0000313" key="3">
    <source>
        <dbReference type="Proteomes" id="UP000677803"/>
    </source>
</evidence>
<feature type="region of interest" description="Disordered" evidence="1">
    <location>
        <begin position="78"/>
        <end position="111"/>
    </location>
</feature>
<protein>
    <submittedName>
        <fullName evidence="2">(Atlantic silverside) hypothetical protein</fullName>
    </submittedName>
</protein>
<feature type="compositionally biased region" description="Gly residues" evidence="1">
    <location>
        <begin position="99"/>
        <end position="111"/>
    </location>
</feature>
<sequence length="111" mass="12026">MKSPAAADQESLQASWWDRRSPLPLRGRDILRLIDCGLSCGAGTWPLGGRGGGGMQQMNLALVHDRLQVKSVWEQRIQSEEQHAHSEQQRRSRSALHRSGGGGGPGGGSCR</sequence>
<gene>
    <name evidence="2" type="ORF">MMEN_LOCUS10047</name>
</gene>
<feature type="compositionally biased region" description="Basic and acidic residues" evidence="1">
    <location>
        <begin position="78"/>
        <end position="90"/>
    </location>
</feature>
<organism evidence="2 3">
    <name type="scientific">Menidia menidia</name>
    <name type="common">Atlantic silverside</name>
    <dbReference type="NCBI Taxonomy" id="238744"/>
    <lineage>
        <taxon>Eukaryota</taxon>
        <taxon>Metazoa</taxon>
        <taxon>Chordata</taxon>
        <taxon>Craniata</taxon>
        <taxon>Vertebrata</taxon>
        <taxon>Euteleostomi</taxon>
        <taxon>Actinopterygii</taxon>
        <taxon>Neopterygii</taxon>
        <taxon>Teleostei</taxon>
        <taxon>Neoteleostei</taxon>
        <taxon>Acanthomorphata</taxon>
        <taxon>Ovalentaria</taxon>
        <taxon>Atherinomorphae</taxon>
        <taxon>Atheriniformes</taxon>
        <taxon>Atherinopsidae</taxon>
        <taxon>Menidiinae</taxon>
        <taxon>Menidia</taxon>
    </lineage>
</organism>
<accession>A0A8S4B1T9</accession>
<dbReference type="Proteomes" id="UP000677803">
    <property type="component" value="Unassembled WGS sequence"/>
</dbReference>
<dbReference type="EMBL" id="CAJRST010011112">
    <property type="protein sequence ID" value="CAG5917014.1"/>
    <property type="molecule type" value="Genomic_DNA"/>
</dbReference>
<dbReference type="OrthoDB" id="8880235at2759"/>
<proteinExistence type="predicted"/>
<reference evidence="2" key="1">
    <citation type="submission" date="2021-05" db="EMBL/GenBank/DDBJ databases">
        <authorList>
            <person name="Tigano A."/>
        </authorList>
    </citation>
    <scope>NUCLEOTIDE SEQUENCE</scope>
</reference>
<evidence type="ECO:0000256" key="1">
    <source>
        <dbReference type="SAM" id="MobiDB-lite"/>
    </source>
</evidence>
<name>A0A8S4B1T9_9TELE</name>
<evidence type="ECO:0000313" key="2">
    <source>
        <dbReference type="EMBL" id="CAG5917014.1"/>
    </source>
</evidence>
<keyword evidence="3" id="KW-1185">Reference proteome</keyword>